<dbReference type="Proteomes" id="UP000318538">
    <property type="component" value="Chromosome"/>
</dbReference>
<sequence>MWGMFVVPNKSFIFDLIWGTPVIVAEELKAAPRAIRRTLRTAEILLRAFDYAADAEVDRWQMAVELPTLIARGLTIVDIRWMLARRFVEHNREITPSGAELREFESAPTTVLCTDTCISLTSDGAKYVRLSLEEPAVSEPRPEPTACESTPLPIWDRSERELWYAEAVVKRYRVPAPNQEMVLVVFQEEGWPCRIDDPLPPVPDADCKRRLQATIKSLNRSQIQPSIRFHGNGCGTAICWKPSAHLPTLPSCKSAART</sequence>
<accession>A0A517N5H8</accession>
<keyword evidence="2" id="KW-1185">Reference proteome</keyword>
<dbReference type="EMBL" id="CP036525">
    <property type="protein sequence ID" value="QDT02397.1"/>
    <property type="molecule type" value="Genomic_DNA"/>
</dbReference>
<evidence type="ECO:0000313" key="2">
    <source>
        <dbReference type="Proteomes" id="UP000318538"/>
    </source>
</evidence>
<name>A0A517N5H8_9BACT</name>
<dbReference type="KEGG" id="rlc:K227x_07730"/>
<gene>
    <name evidence="1" type="ORF">K227x_07730</name>
</gene>
<evidence type="ECO:0000313" key="1">
    <source>
        <dbReference type="EMBL" id="QDT02397.1"/>
    </source>
</evidence>
<dbReference type="AlphaFoldDB" id="A0A517N5H8"/>
<reference evidence="1 2" key="1">
    <citation type="submission" date="2019-02" db="EMBL/GenBank/DDBJ databases">
        <title>Deep-cultivation of Planctomycetes and their phenomic and genomic characterization uncovers novel biology.</title>
        <authorList>
            <person name="Wiegand S."/>
            <person name="Jogler M."/>
            <person name="Boedeker C."/>
            <person name="Pinto D."/>
            <person name="Vollmers J."/>
            <person name="Rivas-Marin E."/>
            <person name="Kohn T."/>
            <person name="Peeters S.H."/>
            <person name="Heuer A."/>
            <person name="Rast P."/>
            <person name="Oberbeckmann S."/>
            <person name="Bunk B."/>
            <person name="Jeske O."/>
            <person name="Meyerdierks A."/>
            <person name="Storesund J.E."/>
            <person name="Kallscheuer N."/>
            <person name="Luecker S."/>
            <person name="Lage O.M."/>
            <person name="Pohl T."/>
            <person name="Merkel B.J."/>
            <person name="Hornburger P."/>
            <person name="Mueller R.-W."/>
            <person name="Bruemmer F."/>
            <person name="Labrenz M."/>
            <person name="Spormann A.M."/>
            <person name="Op den Camp H."/>
            <person name="Overmann J."/>
            <person name="Amann R."/>
            <person name="Jetten M.S.M."/>
            <person name="Mascher T."/>
            <person name="Medema M.H."/>
            <person name="Devos D.P."/>
            <person name="Kaster A.-K."/>
            <person name="Ovreas L."/>
            <person name="Rohde M."/>
            <person name="Galperin M.Y."/>
            <person name="Jogler C."/>
        </authorList>
    </citation>
    <scope>NUCLEOTIDE SEQUENCE [LARGE SCALE GENOMIC DNA]</scope>
    <source>
        <strain evidence="1 2">K22_7</strain>
    </source>
</reference>
<proteinExistence type="predicted"/>
<organism evidence="1 2">
    <name type="scientific">Rubripirellula lacrimiformis</name>
    <dbReference type="NCBI Taxonomy" id="1930273"/>
    <lineage>
        <taxon>Bacteria</taxon>
        <taxon>Pseudomonadati</taxon>
        <taxon>Planctomycetota</taxon>
        <taxon>Planctomycetia</taxon>
        <taxon>Pirellulales</taxon>
        <taxon>Pirellulaceae</taxon>
        <taxon>Rubripirellula</taxon>
    </lineage>
</organism>
<protein>
    <submittedName>
        <fullName evidence="1">Uncharacterized protein</fullName>
    </submittedName>
</protein>